<feature type="transmembrane region" description="Helical" evidence="1">
    <location>
        <begin position="35"/>
        <end position="58"/>
    </location>
</feature>
<dbReference type="Proteomes" id="UP001454036">
    <property type="component" value="Unassembled WGS sequence"/>
</dbReference>
<keyword evidence="1" id="KW-0812">Transmembrane</keyword>
<protein>
    <submittedName>
        <fullName evidence="2">Oxidase</fullName>
    </submittedName>
</protein>
<organism evidence="2 3">
    <name type="scientific">Lithospermum erythrorhizon</name>
    <name type="common">Purple gromwell</name>
    <name type="synonym">Lithospermum officinale var. erythrorhizon</name>
    <dbReference type="NCBI Taxonomy" id="34254"/>
    <lineage>
        <taxon>Eukaryota</taxon>
        <taxon>Viridiplantae</taxon>
        <taxon>Streptophyta</taxon>
        <taxon>Embryophyta</taxon>
        <taxon>Tracheophyta</taxon>
        <taxon>Spermatophyta</taxon>
        <taxon>Magnoliopsida</taxon>
        <taxon>eudicotyledons</taxon>
        <taxon>Gunneridae</taxon>
        <taxon>Pentapetalae</taxon>
        <taxon>asterids</taxon>
        <taxon>lamiids</taxon>
        <taxon>Boraginales</taxon>
        <taxon>Boraginaceae</taxon>
        <taxon>Boraginoideae</taxon>
        <taxon>Lithospermeae</taxon>
        <taxon>Lithospermum</taxon>
    </lineage>
</organism>
<evidence type="ECO:0000313" key="3">
    <source>
        <dbReference type="Proteomes" id="UP001454036"/>
    </source>
</evidence>
<comment type="caution">
    <text evidence="2">The sequence shown here is derived from an EMBL/GenBank/DDBJ whole genome shotgun (WGS) entry which is preliminary data.</text>
</comment>
<evidence type="ECO:0000256" key="1">
    <source>
        <dbReference type="SAM" id="Phobius"/>
    </source>
</evidence>
<sequence>MLPYLSIPEAELSLGRNLTIVETLWFNYSATKSDYFLYCHNTIFLFMFYTMVPLPWVVMELKRSKKTEQYKIQPKVKRSLSDMFNCYKKVIMVLFVAIVPLQLLSYPVIKVGLLHF</sequence>
<dbReference type="EMBL" id="BAABME010007741">
    <property type="protein sequence ID" value="GAA0171592.1"/>
    <property type="molecule type" value="Genomic_DNA"/>
</dbReference>
<dbReference type="AlphaFoldDB" id="A0AAV3R5A4"/>
<reference evidence="2 3" key="1">
    <citation type="submission" date="2024-01" db="EMBL/GenBank/DDBJ databases">
        <title>The complete chloroplast genome sequence of Lithospermum erythrorhizon: insights into the phylogenetic relationship among Boraginaceae species and the maternal lineages of purple gromwells.</title>
        <authorList>
            <person name="Okada T."/>
            <person name="Watanabe K."/>
        </authorList>
    </citation>
    <scope>NUCLEOTIDE SEQUENCE [LARGE SCALE GENOMIC DNA]</scope>
</reference>
<keyword evidence="3" id="KW-1185">Reference proteome</keyword>
<accession>A0AAV3R5A4</accession>
<gene>
    <name evidence="2" type="ORF">LIER_25586</name>
</gene>
<feature type="transmembrane region" description="Helical" evidence="1">
    <location>
        <begin position="90"/>
        <end position="109"/>
    </location>
</feature>
<keyword evidence="1" id="KW-1133">Transmembrane helix</keyword>
<name>A0AAV3R5A4_LITER</name>
<keyword evidence="1" id="KW-0472">Membrane</keyword>
<evidence type="ECO:0000313" key="2">
    <source>
        <dbReference type="EMBL" id="GAA0171592.1"/>
    </source>
</evidence>
<proteinExistence type="predicted"/>